<dbReference type="Pfam" id="PF00005">
    <property type="entry name" value="ABC_tran"/>
    <property type="match status" value="1"/>
</dbReference>
<dbReference type="EMBL" id="QXEV01000038">
    <property type="protein sequence ID" value="RIA64790.1"/>
    <property type="molecule type" value="Genomic_DNA"/>
</dbReference>
<dbReference type="AlphaFoldDB" id="A0A397QT83"/>
<dbReference type="CDD" id="cd03230">
    <property type="entry name" value="ABC_DR_subfamily_A"/>
    <property type="match status" value="1"/>
</dbReference>
<evidence type="ECO:0000256" key="3">
    <source>
        <dbReference type="ARBA" id="ARBA00022840"/>
    </source>
</evidence>
<proteinExistence type="predicted"/>
<feature type="domain" description="ABC transporter" evidence="4">
    <location>
        <begin position="8"/>
        <end position="239"/>
    </location>
</feature>
<dbReference type="PANTHER" id="PTHR42939:SF1">
    <property type="entry name" value="ABC TRANSPORTER ATP-BINDING PROTEIN ALBC-RELATED"/>
    <property type="match status" value="1"/>
</dbReference>
<dbReference type="RefSeq" id="WP_162849933.1">
    <property type="nucleotide sequence ID" value="NZ_QXEV01000038.1"/>
</dbReference>
<reference evidence="5 6" key="1">
    <citation type="submission" date="2018-08" db="EMBL/GenBank/DDBJ databases">
        <title>Genomic Encyclopedia of Archaeal and Bacterial Type Strains, Phase II (KMG-II): from individual species to whole genera.</title>
        <authorList>
            <person name="Goeker M."/>
        </authorList>
    </citation>
    <scope>NUCLEOTIDE SEQUENCE [LARGE SCALE GENOMIC DNA]</scope>
    <source>
        <strain evidence="5 6">ATCC 27112</strain>
    </source>
</reference>
<keyword evidence="1" id="KW-0813">Transport</keyword>
<dbReference type="InterPro" id="IPR017871">
    <property type="entry name" value="ABC_transporter-like_CS"/>
</dbReference>
<gene>
    <name evidence="5" type="ORF">EI71_01899</name>
</gene>
<dbReference type="GO" id="GO:0005524">
    <property type="term" value="F:ATP binding"/>
    <property type="evidence" value="ECO:0007669"/>
    <property type="project" value="UniProtKB-KW"/>
</dbReference>
<evidence type="ECO:0000313" key="6">
    <source>
        <dbReference type="Proteomes" id="UP000266506"/>
    </source>
</evidence>
<name>A0A397QT83_9MOLU</name>
<dbReference type="PROSITE" id="PS00211">
    <property type="entry name" value="ABC_TRANSPORTER_1"/>
    <property type="match status" value="1"/>
</dbReference>
<evidence type="ECO:0000313" key="5">
    <source>
        <dbReference type="EMBL" id="RIA64790.1"/>
    </source>
</evidence>
<dbReference type="SMART" id="SM00382">
    <property type="entry name" value="AAA"/>
    <property type="match status" value="1"/>
</dbReference>
<protein>
    <submittedName>
        <fullName evidence="5">ABC-2 type transport system ATP-binding protein</fullName>
    </submittedName>
</protein>
<evidence type="ECO:0000256" key="2">
    <source>
        <dbReference type="ARBA" id="ARBA00022741"/>
    </source>
</evidence>
<dbReference type="PROSITE" id="PS50893">
    <property type="entry name" value="ABC_TRANSPORTER_2"/>
    <property type="match status" value="1"/>
</dbReference>
<organism evidence="5 6">
    <name type="scientific">Anaeroplasma bactoclasticum</name>
    <dbReference type="NCBI Taxonomy" id="2088"/>
    <lineage>
        <taxon>Bacteria</taxon>
        <taxon>Bacillati</taxon>
        <taxon>Mycoplasmatota</taxon>
        <taxon>Mollicutes</taxon>
        <taxon>Anaeroplasmatales</taxon>
        <taxon>Anaeroplasmataceae</taxon>
        <taxon>Anaeroplasma</taxon>
    </lineage>
</organism>
<dbReference type="InParanoid" id="A0A397QT83"/>
<dbReference type="PANTHER" id="PTHR42939">
    <property type="entry name" value="ABC TRANSPORTER ATP-BINDING PROTEIN ALBC-RELATED"/>
    <property type="match status" value="1"/>
</dbReference>
<comment type="caution">
    <text evidence="5">The sequence shown here is derived from an EMBL/GenBank/DDBJ whole genome shotgun (WGS) entry which is preliminary data.</text>
</comment>
<dbReference type="InterPro" id="IPR003593">
    <property type="entry name" value="AAA+_ATPase"/>
</dbReference>
<keyword evidence="2" id="KW-0547">Nucleotide-binding</keyword>
<dbReference type="GO" id="GO:0016887">
    <property type="term" value="F:ATP hydrolysis activity"/>
    <property type="evidence" value="ECO:0007669"/>
    <property type="project" value="InterPro"/>
</dbReference>
<keyword evidence="6" id="KW-1185">Reference proteome</keyword>
<keyword evidence="3 5" id="KW-0067">ATP-binding</keyword>
<dbReference type="InterPro" id="IPR051782">
    <property type="entry name" value="ABC_Transporter_VariousFunc"/>
</dbReference>
<sequence>MEDVKSILEIKNLYKSYGTKEVLKGINLTVGKGQIVGLIGKNGIGKSTTIDCVTGSKNYNSGEIYINGTNIESNPIEIKKMFGYISSEPCLYETMTGYEYLSFIASVYGVSPSVFPAKVEELRSNFDLTENDLSVKIKGYSHGMKQKLSLIASLLHNPILWILDEPTVGLDIMVYHYLMKCMLDFVKNGKSILITSHNLDFIGKICNRVDIINNGIIFKSINLDENEEYRGKLDQVLTEIYGG</sequence>
<dbReference type="SUPFAM" id="SSF52540">
    <property type="entry name" value="P-loop containing nucleoside triphosphate hydrolases"/>
    <property type="match status" value="1"/>
</dbReference>
<dbReference type="InterPro" id="IPR003439">
    <property type="entry name" value="ABC_transporter-like_ATP-bd"/>
</dbReference>
<accession>A0A397QT83</accession>
<evidence type="ECO:0000256" key="1">
    <source>
        <dbReference type="ARBA" id="ARBA00022448"/>
    </source>
</evidence>
<evidence type="ECO:0000259" key="4">
    <source>
        <dbReference type="PROSITE" id="PS50893"/>
    </source>
</evidence>
<dbReference type="Gene3D" id="3.40.50.300">
    <property type="entry name" value="P-loop containing nucleotide triphosphate hydrolases"/>
    <property type="match status" value="1"/>
</dbReference>
<dbReference type="Proteomes" id="UP000266506">
    <property type="component" value="Unassembled WGS sequence"/>
</dbReference>
<dbReference type="InterPro" id="IPR027417">
    <property type="entry name" value="P-loop_NTPase"/>
</dbReference>